<evidence type="ECO:0000313" key="2">
    <source>
        <dbReference type="EMBL" id="PRQ58834.1"/>
    </source>
</evidence>
<evidence type="ECO:0000256" key="1">
    <source>
        <dbReference type="SAM" id="MobiDB-lite"/>
    </source>
</evidence>
<name>A0A2P6SJI6_ROSCH</name>
<accession>A0A2P6SJI6</accession>
<proteinExistence type="predicted"/>
<dbReference type="Proteomes" id="UP000238479">
    <property type="component" value="Chromosome 1"/>
</dbReference>
<reference evidence="2 3" key="1">
    <citation type="journal article" date="2018" name="Nat. Genet.">
        <title>The Rosa genome provides new insights in the design of modern roses.</title>
        <authorList>
            <person name="Bendahmane M."/>
        </authorList>
    </citation>
    <scope>NUCLEOTIDE SEQUENCE [LARGE SCALE GENOMIC DNA]</scope>
    <source>
        <strain evidence="3">cv. Old Blush</strain>
    </source>
</reference>
<protein>
    <submittedName>
        <fullName evidence="2">Uncharacterized protein</fullName>
    </submittedName>
</protein>
<feature type="region of interest" description="Disordered" evidence="1">
    <location>
        <begin position="65"/>
        <end position="87"/>
    </location>
</feature>
<dbReference type="AlphaFoldDB" id="A0A2P6SJI6"/>
<keyword evidence="3" id="KW-1185">Reference proteome</keyword>
<sequence length="87" mass="9687">MPHCGAKKTKREGKQNLARHTKTLIQRLSTLSLSNSLPEMPLFLFHETSISLVKLFVLRESSLSRETSLGPLSPVSNSTLNFNPLNP</sequence>
<feature type="compositionally biased region" description="Polar residues" evidence="1">
    <location>
        <begin position="74"/>
        <end position="87"/>
    </location>
</feature>
<organism evidence="2 3">
    <name type="scientific">Rosa chinensis</name>
    <name type="common">China rose</name>
    <dbReference type="NCBI Taxonomy" id="74649"/>
    <lineage>
        <taxon>Eukaryota</taxon>
        <taxon>Viridiplantae</taxon>
        <taxon>Streptophyta</taxon>
        <taxon>Embryophyta</taxon>
        <taxon>Tracheophyta</taxon>
        <taxon>Spermatophyta</taxon>
        <taxon>Magnoliopsida</taxon>
        <taxon>eudicotyledons</taxon>
        <taxon>Gunneridae</taxon>
        <taxon>Pentapetalae</taxon>
        <taxon>rosids</taxon>
        <taxon>fabids</taxon>
        <taxon>Rosales</taxon>
        <taxon>Rosaceae</taxon>
        <taxon>Rosoideae</taxon>
        <taxon>Rosoideae incertae sedis</taxon>
        <taxon>Rosa</taxon>
    </lineage>
</organism>
<evidence type="ECO:0000313" key="3">
    <source>
        <dbReference type="Proteomes" id="UP000238479"/>
    </source>
</evidence>
<comment type="caution">
    <text evidence="2">The sequence shown here is derived from an EMBL/GenBank/DDBJ whole genome shotgun (WGS) entry which is preliminary data.</text>
</comment>
<dbReference type="EMBL" id="PDCK01000039">
    <property type="protein sequence ID" value="PRQ58834.1"/>
    <property type="molecule type" value="Genomic_DNA"/>
</dbReference>
<gene>
    <name evidence="2" type="ORF">RchiOBHm_Chr1g0363601</name>
</gene>
<dbReference type="Gramene" id="PRQ58834">
    <property type="protein sequence ID" value="PRQ58834"/>
    <property type="gene ID" value="RchiOBHm_Chr1g0363601"/>
</dbReference>